<accession>A0ABQ3AGK0</accession>
<reference evidence="4" key="1">
    <citation type="journal article" date="2019" name="Int. J. Syst. Evol. Microbiol.">
        <title>The Global Catalogue of Microorganisms (GCM) 10K type strain sequencing project: providing services to taxonomists for standard genome sequencing and annotation.</title>
        <authorList>
            <consortium name="The Broad Institute Genomics Platform"/>
            <consortium name="The Broad Institute Genome Sequencing Center for Infectious Disease"/>
            <person name="Wu L."/>
            <person name="Ma J."/>
        </authorList>
    </citation>
    <scope>NUCLEOTIDE SEQUENCE [LARGE SCALE GENOMIC DNA]</scope>
    <source>
        <strain evidence="4">JCM 4957</strain>
    </source>
</reference>
<dbReference type="RefSeq" id="WP_190201659.1">
    <property type="nucleotide sequence ID" value="NZ_BMWE01000034.1"/>
</dbReference>
<feature type="compositionally biased region" description="Polar residues" evidence="1">
    <location>
        <begin position="223"/>
        <end position="235"/>
    </location>
</feature>
<dbReference type="PROSITE" id="PS50943">
    <property type="entry name" value="HTH_CROC1"/>
    <property type="match status" value="1"/>
</dbReference>
<dbReference type="Proteomes" id="UP000653308">
    <property type="component" value="Unassembled WGS sequence"/>
</dbReference>
<feature type="region of interest" description="Disordered" evidence="1">
    <location>
        <begin position="216"/>
        <end position="235"/>
    </location>
</feature>
<feature type="region of interest" description="Disordered" evidence="1">
    <location>
        <begin position="300"/>
        <end position="347"/>
    </location>
</feature>
<comment type="caution">
    <text evidence="3">The sequence shown here is derived from an EMBL/GenBank/DDBJ whole genome shotgun (WGS) entry which is preliminary data.</text>
</comment>
<name>A0ABQ3AGK0_9ACTN</name>
<dbReference type="SMART" id="SM00530">
    <property type="entry name" value="HTH_XRE"/>
    <property type="match status" value="1"/>
</dbReference>
<evidence type="ECO:0000259" key="2">
    <source>
        <dbReference type="PROSITE" id="PS50943"/>
    </source>
</evidence>
<feature type="domain" description="HTH cro/C1-type" evidence="2">
    <location>
        <begin position="22"/>
        <end position="76"/>
    </location>
</feature>
<dbReference type="InterPro" id="IPR001387">
    <property type="entry name" value="Cro/C1-type_HTH"/>
</dbReference>
<dbReference type="SUPFAM" id="SSF47413">
    <property type="entry name" value="lambda repressor-like DNA-binding domains"/>
    <property type="match status" value="1"/>
</dbReference>
<sequence>MGRKENPVDQGRPARGRLAVHLRGWRDAAGMSYETLARRTGLSPATLKRAASGAVVPRRTTVEAYVEGCGGEQDAVRAADDLWRQARIEERGRLAQLRAPRPGLIGDEGDLSRALEVVWEQAGAPSLREIKERSGNPLALPVSSTARIVNRDAIPADEQQLRAFLTGCGIPPEQHTPWLSAFEKITRRSPAATAGELPNEWSRLRSQAALRRLQRTSSRLLTGPSTAQPRHTWGSSDQQWRHFLSLLEPAMLEQIVGSGVHSYLASQAARNGKAPAQPGSWQPDYLVHHDGQLTVIEVKSTSSPSGRPPAGGAAGVAPYRPPGSGGSPAARAHPRPASPSPALAAAT</sequence>
<gene>
    <name evidence="3" type="ORF">GCM10010384_65980</name>
</gene>
<dbReference type="Gene3D" id="1.10.260.40">
    <property type="entry name" value="lambda repressor-like DNA-binding domains"/>
    <property type="match status" value="1"/>
</dbReference>
<protein>
    <recommendedName>
        <fullName evidence="2">HTH cro/C1-type domain-containing protein</fullName>
    </recommendedName>
</protein>
<dbReference type="EMBL" id="BMWE01000034">
    <property type="protein sequence ID" value="GGY50820.1"/>
    <property type="molecule type" value="Genomic_DNA"/>
</dbReference>
<dbReference type="InterPro" id="IPR010982">
    <property type="entry name" value="Lambda_DNA-bd_dom_sf"/>
</dbReference>
<proteinExistence type="predicted"/>
<feature type="compositionally biased region" description="Low complexity" evidence="1">
    <location>
        <begin position="300"/>
        <end position="318"/>
    </location>
</feature>
<evidence type="ECO:0000313" key="4">
    <source>
        <dbReference type="Proteomes" id="UP000653308"/>
    </source>
</evidence>
<evidence type="ECO:0000313" key="3">
    <source>
        <dbReference type="EMBL" id="GGY50820.1"/>
    </source>
</evidence>
<dbReference type="Pfam" id="PF13560">
    <property type="entry name" value="HTH_31"/>
    <property type="match status" value="1"/>
</dbReference>
<evidence type="ECO:0000256" key="1">
    <source>
        <dbReference type="SAM" id="MobiDB-lite"/>
    </source>
</evidence>
<keyword evidence="4" id="KW-1185">Reference proteome</keyword>
<organism evidence="3 4">
    <name type="scientific">Streptomyces djakartensis</name>
    <dbReference type="NCBI Taxonomy" id="68193"/>
    <lineage>
        <taxon>Bacteria</taxon>
        <taxon>Bacillati</taxon>
        <taxon>Actinomycetota</taxon>
        <taxon>Actinomycetes</taxon>
        <taxon>Kitasatosporales</taxon>
        <taxon>Streptomycetaceae</taxon>
        <taxon>Streptomyces</taxon>
    </lineage>
</organism>
<dbReference type="CDD" id="cd00093">
    <property type="entry name" value="HTH_XRE"/>
    <property type="match status" value="1"/>
</dbReference>